<dbReference type="AlphaFoldDB" id="A0AAP5I8G3"/>
<reference evidence="3" key="1">
    <citation type="journal article" date="2021" name="Science">
        <title>Hunting the eagle killer: A cyanobacterial neurotoxin causes vacuolar myelinopathy.</title>
        <authorList>
            <person name="Breinlinger S."/>
            <person name="Phillips T.J."/>
            <person name="Haram B.N."/>
            <person name="Mares J."/>
            <person name="Martinez Yerena J.A."/>
            <person name="Hrouzek P."/>
            <person name="Sobotka R."/>
            <person name="Henderson W.M."/>
            <person name="Schmieder P."/>
            <person name="Williams S.M."/>
            <person name="Lauderdale J.D."/>
            <person name="Wilde H.D."/>
            <person name="Gerrin W."/>
            <person name="Kust A."/>
            <person name="Washington J.W."/>
            <person name="Wagner C."/>
            <person name="Geier B."/>
            <person name="Liebeke M."/>
            <person name="Enke H."/>
            <person name="Niedermeyer T.H.J."/>
            <person name="Wilde S.B."/>
        </authorList>
    </citation>
    <scope>NUCLEOTIDE SEQUENCE [LARGE SCALE GENOMIC DNA]</scope>
    <source>
        <strain evidence="3">Thurmond2011</strain>
    </source>
</reference>
<dbReference type="InterPro" id="IPR047951">
    <property type="entry name" value="Transpos_ISL3"/>
</dbReference>
<name>A0AAP5I8G3_9CYAN</name>
<evidence type="ECO:0000313" key="3">
    <source>
        <dbReference type="Proteomes" id="UP000667802"/>
    </source>
</evidence>
<keyword evidence="3" id="KW-1185">Reference proteome</keyword>
<dbReference type="PANTHER" id="PTHR33498:SF1">
    <property type="entry name" value="TRANSPOSASE FOR INSERTION SEQUENCE ELEMENT IS1557"/>
    <property type="match status" value="1"/>
</dbReference>
<organism evidence="2 3">
    <name type="scientific">Aetokthonos hydrillicola Thurmond2011</name>
    <dbReference type="NCBI Taxonomy" id="2712845"/>
    <lineage>
        <taxon>Bacteria</taxon>
        <taxon>Bacillati</taxon>
        <taxon>Cyanobacteriota</taxon>
        <taxon>Cyanophyceae</taxon>
        <taxon>Nostocales</taxon>
        <taxon>Hapalosiphonaceae</taxon>
        <taxon>Aetokthonos</taxon>
    </lineage>
</organism>
<dbReference type="Proteomes" id="UP000667802">
    <property type="component" value="Unassembled WGS sequence"/>
</dbReference>
<evidence type="ECO:0000259" key="1">
    <source>
        <dbReference type="Pfam" id="PF14690"/>
    </source>
</evidence>
<dbReference type="PANTHER" id="PTHR33498">
    <property type="entry name" value="TRANSPOSASE FOR INSERTION SEQUENCE ELEMENT IS1557"/>
    <property type="match status" value="1"/>
</dbReference>
<sequence length="141" mass="16192">MKRILTQLLNLSDVVVESSLQEGSVLILSVSKKTKSAVCPQCGKKSEHLHQNQKSLVKDLPMGDKEVILNVNRRRFKCKTCRKTFNEKLDFVGARKGWDEPGQNRTTFAPGWVFNSLIRVRKNEPVWQCPGIFGNWQARFF</sequence>
<comment type="caution">
    <text evidence="2">The sequence shown here is derived from an EMBL/GenBank/DDBJ whole genome shotgun (WGS) entry which is preliminary data.</text>
</comment>
<gene>
    <name evidence="2" type="ORF">G7B40_014010</name>
</gene>
<accession>A0AAP5I8G3</accession>
<proteinExistence type="predicted"/>
<dbReference type="EMBL" id="JAALHA020000005">
    <property type="protein sequence ID" value="MDR9895674.1"/>
    <property type="molecule type" value="Genomic_DNA"/>
</dbReference>
<dbReference type="Pfam" id="PF14690">
    <property type="entry name" value="Zn_ribbon_ISL3"/>
    <property type="match status" value="1"/>
</dbReference>
<feature type="domain" description="Transposase IS204/IS1001/IS1096/IS1165 zinc-finger" evidence="1">
    <location>
        <begin position="37"/>
        <end position="81"/>
    </location>
</feature>
<dbReference type="InterPro" id="IPR029261">
    <property type="entry name" value="Transposase_Znf"/>
</dbReference>
<evidence type="ECO:0000313" key="2">
    <source>
        <dbReference type="EMBL" id="MDR9895674.1"/>
    </source>
</evidence>
<protein>
    <submittedName>
        <fullName evidence="2">Transposase family protein</fullName>
    </submittedName>
</protein>